<comment type="caution">
    <text evidence="2">The sequence shown here is derived from an EMBL/GenBank/DDBJ whole genome shotgun (WGS) entry which is preliminary data.</text>
</comment>
<dbReference type="AlphaFoldDB" id="A0A9Q0FMZ2"/>
<dbReference type="OrthoDB" id="638130at2759"/>
<reference evidence="2" key="2">
    <citation type="journal article" date="2023" name="Plants (Basel)">
        <title>Annotation of the Turnera subulata (Passifloraceae) Draft Genome Reveals the S-Locus Evolved after the Divergence of Turneroideae from Passifloroideae in a Stepwise Manner.</title>
        <authorList>
            <person name="Henning P.M."/>
            <person name="Roalson E.H."/>
            <person name="Mir W."/>
            <person name="McCubbin A.G."/>
            <person name="Shore J.S."/>
        </authorList>
    </citation>
    <scope>NUCLEOTIDE SEQUENCE</scope>
    <source>
        <strain evidence="2">F60SS</strain>
    </source>
</reference>
<dbReference type="Pfam" id="PF00646">
    <property type="entry name" value="F-box"/>
    <property type="match status" value="1"/>
</dbReference>
<dbReference type="Proteomes" id="UP001141552">
    <property type="component" value="Unassembled WGS sequence"/>
</dbReference>
<dbReference type="InterPro" id="IPR005174">
    <property type="entry name" value="KIB1-4_b-propeller"/>
</dbReference>
<organism evidence="2 3">
    <name type="scientific">Turnera subulata</name>
    <dbReference type="NCBI Taxonomy" id="218843"/>
    <lineage>
        <taxon>Eukaryota</taxon>
        <taxon>Viridiplantae</taxon>
        <taxon>Streptophyta</taxon>
        <taxon>Embryophyta</taxon>
        <taxon>Tracheophyta</taxon>
        <taxon>Spermatophyta</taxon>
        <taxon>Magnoliopsida</taxon>
        <taxon>eudicotyledons</taxon>
        <taxon>Gunneridae</taxon>
        <taxon>Pentapetalae</taxon>
        <taxon>rosids</taxon>
        <taxon>fabids</taxon>
        <taxon>Malpighiales</taxon>
        <taxon>Passifloraceae</taxon>
        <taxon>Turnera</taxon>
    </lineage>
</organism>
<dbReference type="EMBL" id="JAKUCV010004712">
    <property type="protein sequence ID" value="KAJ4834383.1"/>
    <property type="molecule type" value="Genomic_DNA"/>
</dbReference>
<accession>A0A9Q0FMZ2</accession>
<evidence type="ECO:0000313" key="3">
    <source>
        <dbReference type="Proteomes" id="UP001141552"/>
    </source>
</evidence>
<dbReference type="SUPFAM" id="SSF81383">
    <property type="entry name" value="F-box domain"/>
    <property type="match status" value="1"/>
</dbReference>
<dbReference type="Gene3D" id="1.20.1280.50">
    <property type="match status" value="1"/>
</dbReference>
<dbReference type="CDD" id="cd09917">
    <property type="entry name" value="F-box_SF"/>
    <property type="match status" value="1"/>
</dbReference>
<dbReference type="Pfam" id="PF03478">
    <property type="entry name" value="Beta-prop_KIB1-4"/>
    <property type="match status" value="1"/>
</dbReference>
<gene>
    <name evidence="2" type="ORF">Tsubulata_007323</name>
</gene>
<dbReference type="InterPro" id="IPR001810">
    <property type="entry name" value="F-box_dom"/>
</dbReference>
<dbReference type="SMART" id="SM00256">
    <property type="entry name" value="FBOX"/>
    <property type="match status" value="1"/>
</dbReference>
<dbReference type="InterPro" id="IPR036047">
    <property type="entry name" value="F-box-like_dom_sf"/>
</dbReference>
<reference evidence="2" key="1">
    <citation type="submission" date="2022-02" db="EMBL/GenBank/DDBJ databases">
        <authorList>
            <person name="Henning P.M."/>
            <person name="McCubbin A.G."/>
            <person name="Shore J.S."/>
        </authorList>
    </citation>
    <scope>NUCLEOTIDE SEQUENCE</scope>
    <source>
        <strain evidence="2">F60SS</strain>
        <tissue evidence="2">Leaves</tissue>
    </source>
</reference>
<dbReference type="PANTHER" id="PTHR47123:SF15">
    <property type="entry name" value="F-BOX PROTEIN SKIP23"/>
    <property type="match status" value="1"/>
</dbReference>
<protein>
    <recommendedName>
        <fullName evidence="1">F-box domain-containing protein</fullName>
    </recommendedName>
</protein>
<name>A0A9Q0FMZ2_9ROSI</name>
<evidence type="ECO:0000259" key="1">
    <source>
        <dbReference type="SMART" id="SM00256"/>
    </source>
</evidence>
<keyword evidence="3" id="KW-1185">Reference proteome</keyword>
<dbReference type="InterPro" id="IPR051304">
    <property type="entry name" value="SCF_F-box_domain"/>
</dbReference>
<proteinExistence type="predicted"/>
<sequence>MAPRIRRARPRRRQWCDLPSELLDKISGCLDTQSDLRRFRSVCSSWRNSAPPPPPPQASRILHLRSFPGSSSSSSKPVKLEKFTVYSIQPLPSTTPQPRWMRLLGNFAAPTAPTRPWLVKLRFSESGTVSFLDLANSRSTVRETHMRELPKVVDLRDYHVREICSGYQDYGEPYEVNWCRFCETENGFMLMVVNSVPEPNLYVRRMGDDDEWTLVDVSVKGLLDFDSVMVGCLKGKFYVANVVSGLTVTVDPVSLEMKQVAPAKEYFSSGHMQKYLVASSQDLFLVEKLTPDELEIDGVILSYSFIVSKLDERRQEWVEGEEDMKDHVMFIANDWSALVPAELLPGYRRNYVFFVDDYGDQYCNHPASNFLACEIGGGPKEAVRLCPRSDCFRVFWPPPPWLNKNPL</sequence>
<feature type="domain" description="F-box" evidence="1">
    <location>
        <begin position="18"/>
        <end position="59"/>
    </location>
</feature>
<evidence type="ECO:0000313" key="2">
    <source>
        <dbReference type="EMBL" id="KAJ4834383.1"/>
    </source>
</evidence>
<dbReference type="PANTHER" id="PTHR47123">
    <property type="entry name" value="F-BOX PROTEIN SKIP23"/>
    <property type="match status" value="1"/>
</dbReference>